<dbReference type="SUPFAM" id="SSF54277">
    <property type="entry name" value="CAD &amp; PB1 domains"/>
    <property type="match status" value="1"/>
</dbReference>
<dbReference type="EMBL" id="LCZI01001424">
    <property type="protein sequence ID" value="KKZ60813.1"/>
    <property type="molecule type" value="Genomic_DNA"/>
</dbReference>
<dbReference type="VEuPathDB" id="FungiDB:EMCG_04499"/>
<feature type="compositionally biased region" description="Low complexity" evidence="1">
    <location>
        <begin position="669"/>
        <end position="696"/>
    </location>
</feature>
<dbReference type="Gene3D" id="3.10.20.90">
    <property type="entry name" value="Phosphatidylinositol 3-kinase Catalytic Subunit, Chain A, domain 1"/>
    <property type="match status" value="1"/>
</dbReference>
<dbReference type="GO" id="GO:0005737">
    <property type="term" value="C:cytoplasm"/>
    <property type="evidence" value="ECO:0007669"/>
    <property type="project" value="TreeGrafter"/>
</dbReference>
<feature type="region of interest" description="Disordered" evidence="1">
    <location>
        <begin position="617"/>
        <end position="637"/>
    </location>
</feature>
<feature type="compositionally biased region" description="Polar residues" evidence="1">
    <location>
        <begin position="778"/>
        <end position="792"/>
    </location>
</feature>
<dbReference type="InterPro" id="IPR053026">
    <property type="entry name" value="CDC42_GEF"/>
</dbReference>
<dbReference type="Pfam" id="PF15411">
    <property type="entry name" value="PH_10"/>
    <property type="match status" value="1"/>
</dbReference>
<dbReference type="InterPro" id="IPR053793">
    <property type="entry name" value="PB1-like"/>
</dbReference>
<dbReference type="CDD" id="cd05992">
    <property type="entry name" value="PB1"/>
    <property type="match status" value="1"/>
</dbReference>
<dbReference type="PANTHER" id="PTHR47339">
    <property type="entry name" value="CELL DIVISION CONTROL PROTEIN 24"/>
    <property type="match status" value="1"/>
</dbReference>
<dbReference type="InterPro" id="IPR011993">
    <property type="entry name" value="PH-like_dom_sf"/>
</dbReference>
<feature type="compositionally biased region" description="Polar residues" evidence="1">
    <location>
        <begin position="916"/>
        <end position="925"/>
    </location>
</feature>
<feature type="region of interest" description="Disordered" evidence="1">
    <location>
        <begin position="667"/>
        <end position="845"/>
    </location>
</feature>
<dbReference type="Gene3D" id="2.30.29.30">
    <property type="entry name" value="Pleckstrin-homology domain (PH domain)/Phosphotyrosine-binding domain (PTB)"/>
    <property type="match status" value="1"/>
</dbReference>
<proteinExistence type="predicted"/>
<dbReference type="Pfam" id="PF00621">
    <property type="entry name" value="RhoGEF"/>
    <property type="match status" value="1"/>
</dbReference>
<dbReference type="FunFam" id="3.10.20.90:FF:000176">
    <property type="entry name" value="Rho guanyl nucleotide exchange factor"/>
    <property type="match status" value="1"/>
</dbReference>
<dbReference type="Pfam" id="PF00564">
    <property type="entry name" value="PB1"/>
    <property type="match status" value="1"/>
</dbReference>
<evidence type="ECO:0000313" key="4">
    <source>
        <dbReference type="EMBL" id="KKZ60813.1"/>
    </source>
</evidence>
<feature type="region of interest" description="Disordered" evidence="1">
    <location>
        <begin position="883"/>
        <end position="925"/>
    </location>
</feature>
<dbReference type="Pfam" id="PF06395">
    <property type="entry name" value="CDC24"/>
    <property type="match status" value="1"/>
</dbReference>
<organism evidence="4 5">
    <name type="scientific">[Emmonsia] crescens</name>
    <dbReference type="NCBI Taxonomy" id="73230"/>
    <lineage>
        <taxon>Eukaryota</taxon>
        <taxon>Fungi</taxon>
        <taxon>Dikarya</taxon>
        <taxon>Ascomycota</taxon>
        <taxon>Pezizomycotina</taxon>
        <taxon>Eurotiomycetes</taxon>
        <taxon>Eurotiomycetidae</taxon>
        <taxon>Onygenales</taxon>
        <taxon>Ajellomycetaceae</taxon>
        <taxon>Emergomyces</taxon>
    </lineage>
</organism>
<dbReference type="GO" id="GO:0031106">
    <property type="term" value="P:septin ring organization"/>
    <property type="evidence" value="ECO:0007669"/>
    <property type="project" value="TreeGrafter"/>
</dbReference>
<feature type="domain" description="DH" evidence="2">
    <location>
        <begin position="178"/>
        <end position="357"/>
    </location>
</feature>
<protein>
    <recommendedName>
        <fullName evidence="6">DH domain-containing protein</fullName>
    </recommendedName>
</protein>
<dbReference type="InterPro" id="IPR010481">
    <property type="entry name" value="Cdc24/Scd1_N"/>
</dbReference>
<gene>
    <name evidence="4" type="ORF">EMCG_04499</name>
</gene>
<dbReference type="SUPFAM" id="SSF50729">
    <property type="entry name" value="PH domain-like"/>
    <property type="match status" value="1"/>
</dbReference>
<dbReference type="GO" id="GO:0030010">
    <property type="term" value="P:establishment of cell polarity"/>
    <property type="evidence" value="ECO:0007669"/>
    <property type="project" value="TreeGrafter"/>
</dbReference>
<dbReference type="InterPro" id="IPR000219">
    <property type="entry name" value="DH_dom"/>
</dbReference>
<comment type="caution">
    <text evidence="4">The sequence shown here is derived from an EMBL/GenBank/DDBJ whole genome shotgun (WGS) entry which is preliminary data.</text>
</comment>
<dbReference type="SMART" id="SM00325">
    <property type="entry name" value="RhoGEF"/>
    <property type="match status" value="1"/>
</dbReference>
<evidence type="ECO:0000313" key="5">
    <source>
        <dbReference type="Proteomes" id="UP000034164"/>
    </source>
</evidence>
<reference evidence="5" key="1">
    <citation type="journal article" date="2015" name="PLoS Genet.">
        <title>The dynamic genome and transcriptome of the human fungal pathogen Blastomyces and close relative Emmonsia.</title>
        <authorList>
            <person name="Munoz J.F."/>
            <person name="Gauthier G.M."/>
            <person name="Desjardins C.A."/>
            <person name="Gallo J.E."/>
            <person name="Holder J."/>
            <person name="Sullivan T.D."/>
            <person name="Marty A.J."/>
            <person name="Carmen J.C."/>
            <person name="Chen Z."/>
            <person name="Ding L."/>
            <person name="Gujja S."/>
            <person name="Magrini V."/>
            <person name="Misas E."/>
            <person name="Mitreva M."/>
            <person name="Priest M."/>
            <person name="Saif S."/>
            <person name="Whiston E.A."/>
            <person name="Young S."/>
            <person name="Zeng Q."/>
            <person name="Goldman W.E."/>
            <person name="Mardis E.R."/>
            <person name="Taylor J.W."/>
            <person name="McEwen J.G."/>
            <person name="Clay O.K."/>
            <person name="Klein B.S."/>
            <person name="Cuomo C.A."/>
        </authorList>
    </citation>
    <scope>NUCLEOTIDE SEQUENCE [LARGE SCALE GENOMIC DNA]</scope>
    <source>
        <strain evidence="5">UAMH 3008</strain>
    </source>
</reference>
<dbReference type="GO" id="GO:0005085">
    <property type="term" value="F:guanyl-nucleotide exchange factor activity"/>
    <property type="evidence" value="ECO:0007669"/>
    <property type="project" value="InterPro"/>
</dbReference>
<dbReference type="GO" id="GO:0005634">
    <property type="term" value="C:nucleus"/>
    <property type="evidence" value="ECO:0007669"/>
    <property type="project" value="TreeGrafter"/>
</dbReference>
<accession>A0A0G2HS02</accession>
<evidence type="ECO:0000259" key="2">
    <source>
        <dbReference type="PROSITE" id="PS50010"/>
    </source>
</evidence>
<feature type="compositionally biased region" description="Low complexity" evidence="1">
    <location>
        <begin position="800"/>
        <end position="814"/>
    </location>
</feature>
<dbReference type="FunFam" id="1.20.900.10:FF:000041">
    <property type="entry name" value="Rho guanyl nucleotide exchange factor"/>
    <property type="match status" value="1"/>
</dbReference>
<dbReference type="InterPro" id="IPR000270">
    <property type="entry name" value="PB1_dom"/>
</dbReference>
<sequence length="1041" mass="117212">MDSPAANGGPVMAEDNIINRRGGESLFQSCAGLKKRLMEVPGFETHLAEMEERDRTEDAIDPVASIWKCLRQGYPLMTIFNASNPAEPLTIDPDKVPEARRPKAAAFKFLQACLQDLEFPQQDCFLITDLYGENTTGFVKVIKMVSRVLDILETRGQLYQSSTASAGPRQGEKVKLTRKEHILKELLETERDYVHHLQNLQALKKELEETGALNGDLSHQIFLNLNNLLDFTQRFLIRMEQHNAHPEDMQNWGELFIQHQEGFRHYEPFIANQLRCDAVCQKEWDKINAAPRSVDLQQMVAQPSTLNGFFVKPFQRLTKYPMMLMELKKQTDRQDLAADVATAIDIVQAVLDQANRAVDKEHLANAVDDLATRVDDWKALKVEAFGELLRFGTFTVLKGDGGRDTEREVRTSLTDFNARLRPVPHGRLSFRKGPMKIRIRLLDVPPLAPDQPSSHKRLSGIYPPQDLAPQWYEPTALTWRSKFRSASLKRFSLPTFGKFPPHHLPPGAGKLDPLHLQSNVFLEDISSYVNPNKQKTKLMGKDKPNAAHKGKPRLQLKGRIYMANVTEILSLHKPGSYKIQIFWKGDPGVVDNFSIRFQNEDTMRKWYKDIDTQRAIQNEERATRHTGTSETEFTYLKMGPKIQNPYREEYEAEEELVRESNTFSDFSVSRNASSTSLRARSATGGSGSSGPISSRPPRFPMPEPPLSVSTQFANGAISPGDRNGNSYFSPVTETASTRSSSQSTMFSYSRQGTPSTPWTEDSNRYTAPAMPRAASRDGATSNPYFNSNNQRAAQRPSLPPLSSSHHGQSSGMSQARMRSASSPDIHHNPNIPDSRRHVNGHSMQTLDNVPVPPIPAHMASMRAPVNRSQNNSPINNTLPVRAATQSPGIQQRHGLPQNPFPEPQLSNRIEPRSQPAPISNPLQSAFSSPVNQEVEQELYMPSQLKAKVNFDDNYVTLVIASNILFRSLIDRVDAKLARFTDRSIGNKSVRLRYRDEDGDFVTIDSDEAVQLAFMEWRDQHQNMLANGQVGEIQLFCQAVEN</sequence>
<evidence type="ECO:0000259" key="3">
    <source>
        <dbReference type="PROSITE" id="PS51745"/>
    </source>
</evidence>
<dbReference type="InterPro" id="IPR035899">
    <property type="entry name" value="DBL_dom_sf"/>
</dbReference>
<dbReference type="Proteomes" id="UP000034164">
    <property type="component" value="Unassembled WGS sequence"/>
</dbReference>
<feature type="compositionally biased region" description="Polar residues" evidence="1">
    <location>
        <begin position="750"/>
        <end position="760"/>
    </location>
</feature>
<dbReference type="PROSITE" id="PS50010">
    <property type="entry name" value="DH_2"/>
    <property type="match status" value="1"/>
</dbReference>
<dbReference type="PROSITE" id="PS51745">
    <property type="entry name" value="PB1"/>
    <property type="match status" value="1"/>
</dbReference>
<dbReference type="CDD" id="cd00160">
    <property type="entry name" value="RhoGEF"/>
    <property type="match status" value="1"/>
</dbReference>
<feature type="compositionally biased region" description="Low complexity" evidence="1">
    <location>
        <begin position="732"/>
        <end position="749"/>
    </location>
</feature>
<dbReference type="PANTHER" id="PTHR47339:SF1">
    <property type="entry name" value="CELL DIVISION CONTROL PROTEIN 24"/>
    <property type="match status" value="1"/>
</dbReference>
<dbReference type="SUPFAM" id="SSF48065">
    <property type="entry name" value="DBL homology domain (DH-domain)"/>
    <property type="match status" value="1"/>
</dbReference>
<name>A0A0G2HS02_9EURO</name>
<dbReference type="OrthoDB" id="1594986at2759"/>
<dbReference type="Gene3D" id="1.20.900.10">
    <property type="entry name" value="Dbl homology (DH) domain"/>
    <property type="match status" value="1"/>
</dbReference>
<feature type="domain" description="PB1" evidence="3">
    <location>
        <begin position="943"/>
        <end position="1039"/>
    </location>
</feature>
<dbReference type="AlphaFoldDB" id="A0A0G2HS02"/>
<evidence type="ECO:0008006" key="6">
    <source>
        <dbReference type="Google" id="ProtNLM"/>
    </source>
</evidence>
<dbReference type="GO" id="GO:0000935">
    <property type="term" value="C:division septum"/>
    <property type="evidence" value="ECO:0007669"/>
    <property type="project" value="TreeGrafter"/>
</dbReference>
<dbReference type="GO" id="GO:0043332">
    <property type="term" value="C:mating projection tip"/>
    <property type="evidence" value="ECO:0007669"/>
    <property type="project" value="TreeGrafter"/>
</dbReference>
<evidence type="ECO:0000256" key="1">
    <source>
        <dbReference type="SAM" id="MobiDB-lite"/>
    </source>
</evidence>